<name>A0A5J6JNH7_STRVI</name>
<keyword evidence="2" id="KW-1185">Reference proteome</keyword>
<gene>
    <name evidence="1" type="ORF">CP980_31715</name>
</gene>
<organism evidence="1 2">
    <name type="scientific">Streptomyces vinaceus</name>
    <dbReference type="NCBI Taxonomy" id="1960"/>
    <lineage>
        <taxon>Bacteria</taxon>
        <taxon>Bacillati</taxon>
        <taxon>Actinomycetota</taxon>
        <taxon>Actinomycetes</taxon>
        <taxon>Kitasatosporales</taxon>
        <taxon>Streptomycetaceae</taxon>
        <taxon>Streptomyces</taxon>
    </lineage>
</organism>
<evidence type="ECO:0000313" key="2">
    <source>
        <dbReference type="Proteomes" id="UP000325563"/>
    </source>
</evidence>
<protein>
    <submittedName>
        <fullName evidence="1">Uncharacterized protein</fullName>
    </submittedName>
</protein>
<dbReference type="GeneID" id="95615109"/>
<dbReference type="EMBL" id="CP023692">
    <property type="protein sequence ID" value="QEV49038.1"/>
    <property type="molecule type" value="Genomic_DNA"/>
</dbReference>
<dbReference type="RefSeq" id="WP_150529688.1">
    <property type="nucleotide sequence ID" value="NZ_BNBW01000003.1"/>
</dbReference>
<proteinExistence type="predicted"/>
<dbReference type="Proteomes" id="UP000325563">
    <property type="component" value="Chromosome"/>
</dbReference>
<sequence>MRGFEEAARRPRAGPGRLRRLLLLRPPDGGPAQAVRVLSWPALAFNGALAWWVSMVVDGPPAFFGPDP</sequence>
<evidence type="ECO:0000313" key="1">
    <source>
        <dbReference type="EMBL" id="QEV49038.1"/>
    </source>
</evidence>
<accession>A0A5J6JNH7</accession>
<dbReference type="AlphaFoldDB" id="A0A5J6JNH7"/>
<dbReference type="KEGG" id="svn:CP980_31715"/>
<reference evidence="1 2" key="1">
    <citation type="submission" date="2017-09" db="EMBL/GenBank/DDBJ databases">
        <authorList>
            <person name="Lee N."/>
            <person name="Cho B.-K."/>
        </authorList>
    </citation>
    <scope>NUCLEOTIDE SEQUENCE [LARGE SCALE GENOMIC DNA]</scope>
    <source>
        <strain evidence="1 2">ATCC 27476</strain>
    </source>
</reference>